<keyword evidence="3" id="KW-1185">Reference proteome</keyword>
<evidence type="ECO:0000259" key="1">
    <source>
        <dbReference type="Pfam" id="PF04230"/>
    </source>
</evidence>
<evidence type="ECO:0000313" key="2">
    <source>
        <dbReference type="EMBL" id="TCI02614.1"/>
    </source>
</evidence>
<dbReference type="RefSeq" id="WP_131415989.1">
    <property type="nucleotide sequence ID" value="NZ_SJXE01000006.1"/>
</dbReference>
<dbReference type="EMBL" id="SJXE01000006">
    <property type="protein sequence ID" value="TCI02614.1"/>
    <property type="molecule type" value="Genomic_DNA"/>
</dbReference>
<protein>
    <recommendedName>
        <fullName evidence="1">Polysaccharide pyruvyl transferase domain-containing protein</fullName>
    </recommendedName>
</protein>
<organism evidence="2 3">
    <name type="scientific">Corallincola luteus</name>
    <dbReference type="NCBI Taxonomy" id="1775177"/>
    <lineage>
        <taxon>Bacteria</taxon>
        <taxon>Pseudomonadati</taxon>
        <taxon>Pseudomonadota</taxon>
        <taxon>Gammaproteobacteria</taxon>
        <taxon>Alteromonadales</taxon>
        <taxon>Psychromonadaceae</taxon>
        <taxon>Corallincola</taxon>
    </lineage>
</organism>
<proteinExistence type="predicted"/>
<gene>
    <name evidence="2" type="ORF">EZV61_12485</name>
</gene>
<evidence type="ECO:0000313" key="3">
    <source>
        <dbReference type="Proteomes" id="UP000292554"/>
    </source>
</evidence>
<sequence>MTKQAPLLTPDFSRMETLRDKLLSDLRPHLGGKRAVYIDYPMHLNVGDLLIQAGTEAVFDALQTNVMMRISERNANRLFEATIPSDAVLVLHGGGNFGDLYPHHQNLREQVIEAFPNNKILIMPQSVHYNDEAALFASAAIYQNHPELYMFVRDNPSRDVMSKVLSDKQLHMLPDMAFGLLGKWQWPSSLANKTLTLRRRDIEANPADGSVDEFDWDNLFTTGDNLFYSFARRLARLENRFKLNLGLDKLWWLYIQNMMNRAIRHFSQYGRVDTDRLHGMILSLLLGLEVSMRDNSYGKLRRYAECWLGLDSSDGIEKKAS</sequence>
<feature type="domain" description="Polysaccharide pyruvyl transferase" evidence="1">
    <location>
        <begin position="45"/>
        <end position="287"/>
    </location>
</feature>
<dbReference type="InterPro" id="IPR007345">
    <property type="entry name" value="Polysacch_pyruvyl_Trfase"/>
</dbReference>
<dbReference type="Proteomes" id="UP000292554">
    <property type="component" value="Unassembled WGS sequence"/>
</dbReference>
<reference evidence="2 3" key="1">
    <citation type="submission" date="2019-02" db="EMBL/GenBank/DDBJ databases">
        <title>Corallincola luteus sp. nov., a marine bacterium isolated from surface sediment of Bohai Sea in China.</title>
        <authorList>
            <person name="Ren Q."/>
        </authorList>
    </citation>
    <scope>NUCLEOTIDE SEQUENCE [LARGE SCALE GENOMIC DNA]</scope>
    <source>
        <strain evidence="2 3">DASS28</strain>
    </source>
</reference>
<comment type="caution">
    <text evidence="2">The sequence shown here is derived from an EMBL/GenBank/DDBJ whole genome shotgun (WGS) entry which is preliminary data.</text>
</comment>
<name>A0ABY2AIP7_9GAMM</name>
<dbReference type="Pfam" id="PF04230">
    <property type="entry name" value="PS_pyruv_trans"/>
    <property type="match status" value="1"/>
</dbReference>
<accession>A0ABY2AIP7</accession>